<dbReference type="HAMAP" id="MF_00917">
    <property type="entry name" value="QueE"/>
    <property type="match status" value="1"/>
</dbReference>
<feature type="binding site" evidence="8">
    <location>
        <position position="45"/>
    </location>
    <ligand>
        <name>substrate</name>
    </ligand>
</feature>
<evidence type="ECO:0000256" key="3">
    <source>
        <dbReference type="ARBA" id="ARBA00022723"/>
    </source>
</evidence>
<dbReference type="AlphaFoldDB" id="G9ELS6"/>
<accession>G9ELS6</accession>
<evidence type="ECO:0000313" key="10">
    <source>
        <dbReference type="Proteomes" id="UP000002770"/>
    </source>
</evidence>
<feature type="binding site" evidence="8">
    <location>
        <position position="56"/>
    </location>
    <ligand>
        <name>[4Fe-4S] cluster</name>
        <dbReference type="ChEBI" id="CHEBI:49883"/>
        <note>4Fe-4S-S-AdoMet</note>
    </ligand>
</feature>
<comment type="pathway">
    <text evidence="8">Purine metabolism; 7-cyano-7-deazaguanine biosynthesis.</text>
</comment>
<keyword evidence="1 8" id="KW-0004">4Fe-4S</keyword>
<dbReference type="InterPro" id="IPR007197">
    <property type="entry name" value="rSAM"/>
</dbReference>
<keyword evidence="2 8" id="KW-0949">S-adenosyl-L-methionine</keyword>
<dbReference type="PANTHER" id="PTHR42836:SF1">
    <property type="entry name" value="7-CARBOXY-7-DEAZAGUANINE SYNTHASE"/>
    <property type="match status" value="1"/>
</dbReference>
<evidence type="ECO:0000256" key="4">
    <source>
        <dbReference type="ARBA" id="ARBA00022842"/>
    </source>
</evidence>
<comment type="catalytic activity">
    <reaction evidence="8">
        <text>6-carboxy-5,6,7,8-tetrahydropterin + H(+) = 7-carboxy-7-carbaguanine + NH4(+)</text>
        <dbReference type="Rhea" id="RHEA:27974"/>
        <dbReference type="ChEBI" id="CHEBI:15378"/>
        <dbReference type="ChEBI" id="CHEBI:28938"/>
        <dbReference type="ChEBI" id="CHEBI:61032"/>
        <dbReference type="ChEBI" id="CHEBI:61036"/>
        <dbReference type="EC" id="4.3.99.3"/>
    </reaction>
</comment>
<organism evidence="9 10">
    <name type="scientific">Legionella drancourtii LLAP12</name>
    <dbReference type="NCBI Taxonomy" id="658187"/>
    <lineage>
        <taxon>Bacteria</taxon>
        <taxon>Pseudomonadati</taxon>
        <taxon>Pseudomonadota</taxon>
        <taxon>Gammaproteobacteria</taxon>
        <taxon>Legionellales</taxon>
        <taxon>Legionellaceae</taxon>
        <taxon>Legionella</taxon>
    </lineage>
</organism>
<comment type="cofactor">
    <cofactor evidence="8">
        <name>[4Fe-4S] cluster</name>
        <dbReference type="ChEBI" id="CHEBI:49883"/>
    </cofactor>
    <text evidence="8">Binds 1 [4Fe-4S] cluster. The cluster is coordinated with 3 cysteines and an exchangeable S-adenosyl-L-methionine.</text>
</comment>
<dbReference type="PANTHER" id="PTHR42836">
    <property type="entry name" value="7-CARBOXY-7-DEAZAGUANINE SYNTHASE"/>
    <property type="match status" value="1"/>
</dbReference>
<feature type="binding site" evidence="8">
    <location>
        <position position="49"/>
    </location>
    <ligand>
        <name>[4Fe-4S] cluster</name>
        <dbReference type="ChEBI" id="CHEBI:49883"/>
        <note>4Fe-4S-S-AdoMet</note>
    </ligand>
</feature>
<keyword evidence="10" id="KW-1185">Reference proteome</keyword>
<keyword evidence="5 8" id="KW-0408">Iron</keyword>
<evidence type="ECO:0000256" key="6">
    <source>
        <dbReference type="ARBA" id="ARBA00023014"/>
    </source>
</evidence>
<keyword evidence="4 8" id="KW-0460">Magnesium</keyword>
<protein>
    <recommendedName>
        <fullName evidence="8">7-carboxy-7-deazaguanine synthase</fullName>
        <shortName evidence="8">CDG synthase</shortName>
        <ecNumber evidence="8">4.3.99.3</ecNumber>
    </recommendedName>
    <alternativeName>
        <fullName evidence="8">Queuosine biosynthesis protein QueE</fullName>
    </alternativeName>
</protein>
<feature type="binding site" evidence="8">
    <location>
        <position position="58"/>
    </location>
    <ligand>
        <name>Mg(2+)</name>
        <dbReference type="ChEBI" id="CHEBI:18420"/>
    </ligand>
</feature>
<comment type="function">
    <text evidence="8">Catalyzes the complex heterocyclic radical-mediated conversion of 6-carboxy-5,6,7,8-tetrahydropterin (CPH4) to 7-carboxy-7-deazaguanine (CDG), a step common to the biosynthetic pathways of all 7-deazapurine-containing compounds.</text>
</comment>
<evidence type="ECO:0000256" key="5">
    <source>
        <dbReference type="ARBA" id="ARBA00023004"/>
    </source>
</evidence>
<feature type="binding site" evidence="8">
    <location>
        <begin position="152"/>
        <end position="154"/>
    </location>
    <ligand>
        <name>S-adenosyl-L-methionine</name>
        <dbReference type="ChEBI" id="CHEBI:59789"/>
    </ligand>
</feature>
<dbReference type="Proteomes" id="UP000002770">
    <property type="component" value="Unassembled WGS sequence"/>
</dbReference>
<keyword evidence="8" id="KW-0671">Queuosine biosynthesis</keyword>
<keyword evidence="3 8" id="KW-0479">Metal-binding</keyword>
<dbReference type="GO" id="GO:0051539">
    <property type="term" value="F:4 iron, 4 sulfur cluster binding"/>
    <property type="evidence" value="ECO:0007669"/>
    <property type="project" value="UniProtKB-UniRule"/>
</dbReference>
<dbReference type="UniPathway" id="UPA00391"/>
<dbReference type="InterPro" id="IPR058240">
    <property type="entry name" value="rSAM_sf"/>
</dbReference>
<dbReference type="RefSeq" id="WP_006870022.1">
    <property type="nucleotide sequence ID" value="NZ_JH413808.1"/>
</dbReference>
<dbReference type="EC" id="4.3.99.3" evidence="8"/>
<reference evidence="9 10" key="1">
    <citation type="journal article" date="2011" name="BMC Genomics">
        <title>Insight into cross-talk between intra-amoebal pathogens.</title>
        <authorList>
            <person name="Gimenez G."/>
            <person name="Bertelli C."/>
            <person name="Moliner C."/>
            <person name="Robert C."/>
            <person name="Raoult D."/>
            <person name="Fournier P.E."/>
            <person name="Greub G."/>
        </authorList>
    </citation>
    <scope>NUCLEOTIDE SEQUENCE [LARGE SCALE GENOMIC DNA]</scope>
    <source>
        <strain evidence="9 10">LLAP12</strain>
    </source>
</reference>
<dbReference type="GO" id="GO:0008616">
    <property type="term" value="P:tRNA queuosine(34) biosynthetic process"/>
    <property type="evidence" value="ECO:0007669"/>
    <property type="project" value="UniProtKB-UniRule"/>
</dbReference>
<dbReference type="SFLD" id="SFLDS00029">
    <property type="entry name" value="Radical_SAM"/>
    <property type="match status" value="1"/>
</dbReference>
<dbReference type="GO" id="GO:0000287">
    <property type="term" value="F:magnesium ion binding"/>
    <property type="evidence" value="ECO:0007669"/>
    <property type="project" value="UniProtKB-UniRule"/>
</dbReference>
<dbReference type="eggNOG" id="COG0602">
    <property type="taxonomic scope" value="Bacteria"/>
</dbReference>
<evidence type="ECO:0000313" key="9">
    <source>
        <dbReference type="EMBL" id="EHL31911.1"/>
    </source>
</evidence>
<proteinExistence type="inferred from homology"/>
<dbReference type="EMBL" id="JH413808">
    <property type="protein sequence ID" value="EHL31911.1"/>
    <property type="molecule type" value="Genomic_DNA"/>
</dbReference>
<comment type="cofactor">
    <cofactor evidence="8">
        <name>Mg(2+)</name>
        <dbReference type="ChEBI" id="CHEBI:18420"/>
    </cofactor>
</comment>
<dbReference type="GO" id="GO:0016840">
    <property type="term" value="F:carbon-nitrogen lyase activity"/>
    <property type="evidence" value="ECO:0007669"/>
    <property type="project" value="UniProtKB-UniRule"/>
</dbReference>
<keyword evidence="7 8" id="KW-0456">Lyase</keyword>
<sequence length="291" mass="33252">MFGVNKIVGKAFFKQAKHDELLVTSRFFTLQGEGPYRGHPAYFIRLAKCNLACSFCDTYFDSGEWRSFSSLLVEADVVIAEFFKQRNLPIPAWGQGVAKKIVLVITGGEPSLQNNVSAFLAEAQRYFQYTQIESNGTSVLSDLPPSTTLVVSPKCLEKNGAAVRYLEPNVKMLARADYLKFVMSAPEVEPYLPYSEIPVWAHQWAAQTNKQVFISPMNCYQQEPQRVKMIRNEGRDLTMAERSEINEVISFWEPELLDLQKNQRNHEYAAEYCMKHGFIFNLQIHLFANLP</sequence>
<keyword evidence="6 8" id="KW-0411">Iron-sulfur</keyword>
<comment type="cofactor">
    <cofactor evidence="8">
        <name>S-adenosyl-L-methionine</name>
        <dbReference type="ChEBI" id="CHEBI:59789"/>
    </cofactor>
    <text evidence="8">Binds 1 S-adenosyl-L-methionine per subunit.</text>
</comment>
<feature type="binding site" evidence="8">
    <location>
        <position position="53"/>
    </location>
    <ligand>
        <name>[4Fe-4S] cluster</name>
        <dbReference type="ChEBI" id="CHEBI:49883"/>
        <note>4Fe-4S-S-AdoMet</note>
    </ligand>
</feature>
<name>G9ELS6_9GAMM</name>
<dbReference type="Gene3D" id="3.20.20.70">
    <property type="entry name" value="Aldolase class I"/>
    <property type="match status" value="1"/>
</dbReference>
<dbReference type="InParanoid" id="G9ELS6"/>
<evidence type="ECO:0000256" key="1">
    <source>
        <dbReference type="ARBA" id="ARBA00022485"/>
    </source>
</evidence>
<dbReference type="InterPro" id="IPR024924">
    <property type="entry name" value="7-CO-7-deazaguanine_synth-like"/>
</dbReference>
<comment type="caution">
    <text evidence="8">Lacks conserved residue(s) required for the propagation of feature annotation.</text>
</comment>
<dbReference type="GO" id="GO:1904047">
    <property type="term" value="F:S-adenosyl-L-methionine binding"/>
    <property type="evidence" value="ECO:0007669"/>
    <property type="project" value="UniProtKB-UniRule"/>
</dbReference>
<comment type="similarity">
    <text evidence="8">Belongs to the radical SAM superfamily. 7-carboxy-7-deazaguanine synthase family.</text>
</comment>
<evidence type="ECO:0000256" key="7">
    <source>
        <dbReference type="ARBA" id="ARBA00023239"/>
    </source>
</evidence>
<evidence type="ECO:0000256" key="8">
    <source>
        <dbReference type="HAMAP-Rule" id="MF_00917"/>
    </source>
</evidence>
<comment type="subunit">
    <text evidence="8">Homodimer.</text>
</comment>
<feature type="binding site" evidence="8">
    <location>
        <position position="108"/>
    </location>
    <ligand>
        <name>S-adenosyl-L-methionine</name>
        <dbReference type="ChEBI" id="CHEBI:59789"/>
    </ligand>
</feature>
<feature type="binding site" evidence="8">
    <location>
        <begin position="30"/>
        <end position="32"/>
    </location>
    <ligand>
        <name>substrate</name>
    </ligand>
</feature>
<evidence type="ECO:0000256" key="2">
    <source>
        <dbReference type="ARBA" id="ARBA00022691"/>
    </source>
</evidence>
<feature type="binding site" evidence="8">
    <location>
        <position position="291"/>
    </location>
    <ligand>
        <name>substrate</name>
    </ligand>
</feature>
<dbReference type="SUPFAM" id="SSF102114">
    <property type="entry name" value="Radical SAM enzymes"/>
    <property type="match status" value="1"/>
</dbReference>
<feature type="binding site" evidence="8">
    <location>
        <position position="106"/>
    </location>
    <ligand>
        <name>substrate</name>
    </ligand>
</feature>
<dbReference type="InterPro" id="IPR013785">
    <property type="entry name" value="Aldolase_TIM"/>
</dbReference>
<feature type="binding site" evidence="8">
    <location>
        <begin position="55"/>
        <end position="57"/>
    </location>
    <ligand>
        <name>S-adenosyl-L-methionine</name>
        <dbReference type="ChEBI" id="CHEBI:59789"/>
    </ligand>
</feature>
<dbReference type="HOGENOM" id="CLU_955775_0_0_6"/>
<dbReference type="STRING" id="658187.LDG_6077"/>
<dbReference type="OrthoDB" id="9792276at2"/>
<gene>
    <name evidence="8" type="primary">queE</name>
    <name evidence="9" type="ORF">LDG_6077</name>
</gene>